<evidence type="ECO:0000313" key="2">
    <source>
        <dbReference type="EMBL" id="EGQ27991.1"/>
    </source>
</evidence>
<sequence length="248" mass="27561">MNMDFEKIKEAVTSIEMSKDMEDRLKENIGKKKSVQMNYKGWISVACAFGILLSIMIGMPYLNKNGELQVANFAITAYAMSDDGKQFNTSITSEKTTIELATEDRDGLVSIGGDGANLIFTDVRLDITGEQIDSITYTLSEGKFIEDVTLTSKEYADSEWLRSEKINFLTTTPGSGVYQGIKEVGSTYTVNYNEQEKHQYTLAIPHDGNGVIGDDMIIKVHVKYTDGNSEQQDIVVTQESNTISLKLN</sequence>
<evidence type="ECO:0000256" key="1">
    <source>
        <dbReference type="SAM" id="Phobius"/>
    </source>
</evidence>
<dbReference type="AlphaFoldDB" id="F9DMK3"/>
<dbReference type="EMBL" id="AFPZ01000001">
    <property type="protein sequence ID" value="EGQ27991.1"/>
    <property type="molecule type" value="Genomic_DNA"/>
</dbReference>
<accession>F9DMK3</accession>
<dbReference type="HOGENOM" id="CLU_1119622_0_0_9"/>
<protein>
    <recommendedName>
        <fullName evidence="4">DUF4179 domain-containing protein</fullName>
    </recommendedName>
</protein>
<dbReference type="eggNOG" id="ENOG502ZA0B">
    <property type="taxonomic scope" value="Bacteria"/>
</dbReference>
<reference evidence="2 3" key="1">
    <citation type="submission" date="2011-04" db="EMBL/GenBank/DDBJ databases">
        <authorList>
            <person name="Muzny D."/>
            <person name="Qin X."/>
            <person name="Deng J."/>
            <person name="Jiang H."/>
            <person name="Liu Y."/>
            <person name="Qu J."/>
            <person name="Song X.-Z."/>
            <person name="Zhang L."/>
            <person name="Thornton R."/>
            <person name="Coyle M."/>
            <person name="Francisco L."/>
            <person name="Jackson L."/>
            <person name="Javaid M."/>
            <person name="Korchina V."/>
            <person name="Kovar C."/>
            <person name="Mata R."/>
            <person name="Mathew T."/>
            <person name="Ngo R."/>
            <person name="Nguyen L."/>
            <person name="Nguyen N."/>
            <person name="Okwuonu G."/>
            <person name="Ongeri F."/>
            <person name="Pham C."/>
            <person name="Simmons D."/>
            <person name="Wilczek-Boney K."/>
            <person name="Hale W."/>
            <person name="Jakkamsetti A."/>
            <person name="Pham P."/>
            <person name="Ruth R."/>
            <person name="San Lucas F."/>
            <person name="Warren J."/>
            <person name="Zhang J."/>
            <person name="Zhao Z."/>
            <person name="Zhou C."/>
            <person name="Zhu D."/>
            <person name="Lee S."/>
            <person name="Bess C."/>
            <person name="Blankenburg K."/>
            <person name="Forbes L."/>
            <person name="Fu Q."/>
            <person name="Gubbala S."/>
            <person name="Hirani K."/>
            <person name="Jayaseelan J.C."/>
            <person name="Lara F."/>
            <person name="Munidasa M."/>
            <person name="Palculict T."/>
            <person name="Patil S."/>
            <person name="Pu L.-L."/>
            <person name="Saada N."/>
            <person name="Tang L."/>
            <person name="Weissenberger G."/>
            <person name="Zhu Y."/>
            <person name="Hemphill L."/>
            <person name="Shang Y."/>
            <person name="Youmans B."/>
            <person name="Ayvaz T."/>
            <person name="Ross M."/>
            <person name="Santibanez J."/>
            <person name="Aqrawi P."/>
            <person name="Gross S."/>
            <person name="Joshi V."/>
            <person name="Fowler G."/>
            <person name="Nazareth L."/>
            <person name="Reid J."/>
            <person name="Worley K."/>
            <person name="Petrosino J."/>
            <person name="Highlander S."/>
            <person name="Gibbs R."/>
        </authorList>
    </citation>
    <scope>NUCLEOTIDE SEQUENCE [LARGE SCALE GENOMIC DNA]</scope>
    <source>
        <strain evidence="2 3">2681</strain>
    </source>
</reference>
<gene>
    <name evidence="2" type="ORF">HMPREF9372_0033</name>
</gene>
<proteinExistence type="predicted"/>
<keyword evidence="1" id="KW-0472">Membrane</keyword>
<evidence type="ECO:0008006" key="4">
    <source>
        <dbReference type="Google" id="ProtNLM"/>
    </source>
</evidence>
<name>F9DMK3_9BACL</name>
<comment type="caution">
    <text evidence="2">The sequence shown here is derived from an EMBL/GenBank/DDBJ whole genome shotgun (WGS) entry which is preliminary data.</text>
</comment>
<keyword evidence="1" id="KW-0812">Transmembrane</keyword>
<organism evidence="2 3">
    <name type="scientific">Sporosarcina newyorkensis 2681</name>
    <dbReference type="NCBI Taxonomy" id="1027292"/>
    <lineage>
        <taxon>Bacteria</taxon>
        <taxon>Bacillati</taxon>
        <taxon>Bacillota</taxon>
        <taxon>Bacilli</taxon>
        <taxon>Bacillales</taxon>
        <taxon>Caryophanaceae</taxon>
        <taxon>Sporosarcina</taxon>
    </lineage>
</organism>
<dbReference type="Proteomes" id="UP000005316">
    <property type="component" value="Unassembled WGS sequence"/>
</dbReference>
<keyword evidence="1" id="KW-1133">Transmembrane helix</keyword>
<feature type="transmembrane region" description="Helical" evidence="1">
    <location>
        <begin position="41"/>
        <end position="62"/>
    </location>
</feature>
<evidence type="ECO:0000313" key="3">
    <source>
        <dbReference type="Proteomes" id="UP000005316"/>
    </source>
</evidence>